<sequence>MRKYFISCLITFSVVTLCSCTTNNQEQKINTTYTNESTTPTSTPIERLTSTTPNVITDQSPKATVSTSPTISAFSRLI</sequence>
<proteinExistence type="predicted"/>
<dbReference type="Proteomes" id="UP001355653">
    <property type="component" value="Unassembled WGS sequence"/>
</dbReference>
<dbReference type="EMBL" id="JAROBY010000037">
    <property type="protein sequence ID" value="MEB4796728.1"/>
    <property type="molecule type" value="Genomic_DNA"/>
</dbReference>
<name>A0ABU6DIB2_9BACL</name>
<gene>
    <name evidence="3" type="ORF">P5G65_22725</name>
</gene>
<evidence type="ECO:0000313" key="4">
    <source>
        <dbReference type="Proteomes" id="UP001355653"/>
    </source>
</evidence>
<organism evidence="3 4">
    <name type="scientific">Paenibacillus chondroitinus</name>
    <dbReference type="NCBI Taxonomy" id="59842"/>
    <lineage>
        <taxon>Bacteria</taxon>
        <taxon>Bacillati</taxon>
        <taxon>Bacillota</taxon>
        <taxon>Bacilli</taxon>
        <taxon>Bacillales</taxon>
        <taxon>Paenibacillaceae</taxon>
        <taxon>Paenibacillus</taxon>
    </lineage>
</organism>
<dbReference type="RefSeq" id="WP_164819844.1">
    <property type="nucleotide sequence ID" value="NZ_JAROBY010000037.1"/>
</dbReference>
<dbReference type="PROSITE" id="PS51257">
    <property type="entry name" value="PROKAR_LIPOPROTEIN"/>
    <property type="match status" value="1"/>
</dbReference>
<evidence type="ECO:0000256" key="1">
    <source>
        <dbReference type="SAM" id="MobiDB-lite"/>
    </source>
</evidence>
<feature type="chain" id="PRO_5046040882" evidence="2">
    <location>
        <begin position="25"/>
        <end position="78"/>
    </location>
</feature>
<protein>
    <submittedName>
        <fullName evidence="3">Uncharacterized protein</fullName>
    </submittedName>
</protein>
<feature type="region of interest" description="Disordered" evidence="1">
    <location>
        <begin position="54"/>
        <end position="78"/>
    </location>
</feature>
<reference evidence="3 4" key="1">
    <citation type="submission" date="2023-03" db="EMBL/GenBank/DDBJ databases">
        <title>Bacillus Genome Sequencing.</title>
        <authorList>
            <person name="Dunlap C."/>
        </authorList>
    </citation>
    <scope>NUCLEOTIDE SEQUENCE [LARGE SCALE GENOMIC DNA]</scope>
    <source>
        <strain evidence="3 4">NRS-1351</strain>
    </source>
</reference>
<feature type="signal peptide" evidence="2">
    <location>
        <begin position="1"/>
        <end position="24"/>
    </location>
</feature>
<comment type="caution">
    <text evidence="3">The sequence shown here is derived from an EMBL/GenBank/DDBJ whole genome shotgun (WGS) entry which is preliminary data.</text>
</comment>
<accession>A0ABU6DIB2</accession>
<keyword evidence="2" id="KW-0732">Signal</keyword>
<evidence type="ECO:0000313" key="3">
    <source>
        <dbReference type="EMBL" id="MEB4796728.1"/>
    </source>
</evidence>
<keyword evidence="4" id="KW-1185">Reference proteome</keyword>
<evidence type="ECO:0000256" key="2">
    <source>
        <dbReference type="SAM" id="SignalP"/>
    </source>
</evidence>